<comment type="caution">
    <text evidence="3">The sequence shown here is derived from an EMBL/GenBank/DDBJ whole genome shotgun (WGS) entry which is preliminary data.</text>
</comment>
<dbReference type="PROSITE" id="PS51294">
    <property type="entry name" value="HTH_MYB"/>
    <property type="match status" value="1"/>
</dbReference>
<dbReference type="AlphaFoldDB" id="A0A9P4HST4"/>
<proteinExistence type="predicted"/>
<evidence type="ECO:0000259" key="1">
    <source>
        <dbReference type="PROSITE" id="PS50090"/>
    </source>
</evidence>
<feature type="non-terminal residue" evidence="3">
    <location>
        <position position="102"/>
    </location>
</feature>
<dbReference type="Proteomes" id="UP000799776">
    <property type="component" value="Unassembled WGS sequence"/>
</dbReference>
<dbReference type="InterPro" id="IPR001005">
    <property type="entry name" value="SANT/Myb"/>
</dbReference>
<gene>
    <name evidence="3" type="ORF">K490DRAFT_14112</name>
</gene>
<dbReference type="EMBL" id="ML978728">
    <property type="protein sequence ID" value="KAF2085796.1"/>
    <property type="molecule type" value="Genomic_DNA"/>
</dbReference>
<dbReference type="InterPro" id="IPR017930">
    <property type="entry name" value="Myb_dom"/>
</dbReference>
<dbReference type="SUPFAM" id="SSF46689">
    <property type="entry name" value="Homeodomain-like"/>
    <property type="match status" value="1"/>
</dbReference>
<evidence type="ECO:0000313" key="4">
    <source>
        <dbReference type="Proteomes" id="UP000799776"/>
    </source>
</evidence>
<keyword evidence="4" id="KW-1185">Reference proteome</keyword>
<feature type="non-terminal residue" evidence="3">
    <location>
        <position position="1"/>
    </location>
</feature>
<dbReference type="SMART" id="SM00717">
    <property type="entry name" value="SANT"/>
    <property type="match status" value="1"/>
</dbReference>
<evidence type="ECO:0000259" key="2">
    <source>
        <dbReference type="PROSITE" id="PS51294"/>
    </source>
</evidence>
<reference evidence="3" key="1">
    <citation type="journal article" date="2020" name="Stud. Mycol.">
        <title>101 Dothideomycetes genomes: a test case for predicting lifestyles and emergence of pathogens.</title>
        <authorList>
            <person name="Haridas S."/>
            <person name="Albert R."/>
            <person name="Binder M."/>
            <person name="Bloem J."/>
            <person name="Labutti K."/>
            <person name="Salamov A."/>
            <person name="Andreopoulos B."/>
            <person name="Baker S."/>
            <person name="Barry K."/>
            <person name="Bills G."/>
            <person name="Bluhm B."/>
            <person name="Cannon C."/>
            <person name="Castanera R."/>
            <person name="Culley D."/>
            <person name="Daum C."/>
            <person name="Ezra D."/>
            <person name="Gonzalez J."/>
            <person name="Henrissat B."/>
            <person name="Kuo A."/>
            <person name="Liang C."/>
            <person name="Lipzen A."/>
            <person name="Lutzoni F."/>
            <person name="Magnuson J."/>
            <person name="Mondo S."/>
            <person name="Nolan M."/>
            <person name="Ohm R."/>
            <person name="Pangilinan J."/>
            <person name="Park H.-J."/>
            <person name="Ramirez L."/>
            <person name="Alfaro M."/>
            <person name="Sun H."/>
            <person name="Tritt A."/>
            <person name="Yoshinaga Y."/>
            <person name="Zwiers L.-H."/>
            <person name="Turgeon B."/>
            <person name="Goodwin S."/>
            <person name="Spatafora J."/>
            <person name="Crous P."/>
            <person name="Grigoriev I."/>
        </authorList>
    </citation>
    <scope>NUCLEOTIDE SEQUENCE</scope>
    <source>
        <strain evidence="3">CBS 121410</strain>
    </source>
</reference>
<feature type="domain" description="HTH myb-type" evidence="2">
    <location>
        <begin position="1"/>
        <end position="50"/>
    </location>
</feature>
<evidence type="ECO:0000313" key="3">
    <source>
        <dbReference type="EMBL" id="KAF2085796.1"/>
    </source>
</evidence>
<organism evidence="3 4">
    <name type="scientific">Saccharata proteae CBS 121410</name>
    <dbReference type="NCBI Taxonomy" id="1314787"/>
    <lineage>
        <taxon>Eukaryota</taxon>
        <taxon>Fungi</taxon>
        <taxon>Dikarya</taxon>
        <taxon>Ascomycota</taxon>
        <taxon>Pezizomycotina</taxon>
        <taxon>Dothideomycetes</taxon>
        <taxon>Dothideomycetes incertae sedis</taxon>
        <taxon>Botryosphaeriales</taxon>
        <taxon>Saccharataceae</taxon>
        <taxon>Saccharata</taxon>
    </lineage>
</organism>
<dbReference type="Gene3D" id="1.10.10.60">
    <property type="entry name" value="Homeodomain-like"/>
    <property type="match status" value="1"/>
</dbReference>
<protein>
    <submittedName>
        <fullName evidence="3">Uncharacterized protein</fullName>
    </submittedName>
</protein>
<sequence length="102" mass="12283">RQGKWTAEEKLLVIRARNNNEKWNDIAAHFPGRTGMACRLHFQNYTEKDAWTEVEMDKFARLYERYKMNMFLQIAKDMDKPVRACERIHWSLGAEELHRRAN</sequence>
<dbReference type="InterPro" id="IPR009057">
    <property type="entry name" value="Homeodomain-like_sf"/>
</dbReference>
<dbReference type="OrthoDB" id="2350934at2759"/>
<accession>A0A9P4HST4</accession>
<name>A0A9P4HST4_9PEZI</name>
<dbReference type="PROSITE" id="PS50090">
    <property type="entry name" value="MYB_LIKE"/>
    <property type="match status" value="1"/>
</dbReference>
<feature type="domain" description="Myb-like" evidence="1">
    <location>
        <begin position="1"/>
        <end position="46"/>
    </location>
</feature>
<dbReference type="Pfam" id="PF00249">
    <property type="entry name" value="Myb_DNA-binding"/>
    <property type="match status" value="1"/>
</dbReference>
<dbReference type="CDD" id="cd00167">
    <property type="entry name" value="SANT"/>
    <property type="match status" value="1"/>
</dbReference>